<reference evidence="2 3" key="1">
    <citation type="journal article" date="2012" name="BMC Genomics">
        <title>Comparative genomics of the white-rot fungi, Phanerochaete carnosa and P. chrysosporium, to elucidate the genetic basis of the distinct wood types they colonize.</title>
        <authorList>
            <person name="Suzuki H."/>
            <person name="MacDonald J."/>
            <person name="Syed K."/>
            <person name="Salamov A."/>
            <person name="Hori C."/>
            <person name="Aerts A."/>
            <person name="Henrissat B."/>
            <person name="Wiebenga A."/>
            <person name="vanKuyk P.A."/>
            <person name="Barry K."/>
            <person name="Lindquist E."/>
            <person name="LaButti K."/>
            <person name="Lapidus A."/>
            <person name="Lucas S."/>
            <person name="Coutinho P."/>
            <person name="Gong Y."/>
            <person name="Samejima M."/>
            <person name="Mahadevan R."/>
            <person name="Abou-Zaid M."/>
            <person name="de Vries R.P."/>
            <person name="Igarashi K."/>
            <person name="Yadav J.S."/>
            <person name="Grigoriev I.V."/>
            <person name="Master E.R."/>
        </authorList>
    </citation>
    <scope>NUCLEOTIDE SEQUENCE [LARGE SCALE GENOMIC DNA]</scope>
    <source>
        <strain evidence="2 3">HHB-10118-sp</strain>
    </source>
</reference>
<feature type="region of interest" description="Disordered" evidence="1">
    <location>
        <begin position="40"/>
        <end position="86"/>
    </location>
</feature>
<dbReference type="HOGENOM" id="CLU_1261923_0_0_1"/>
<dbReference type="RefSeq" id="XP_007395240.1">
    <property type="nucleotide sequence ID" value="XM_007395178.1"/>
</dbReference>
<feature type="region of interest" description="Disordered" evidence="1">
    <location>
        <begin position="176"/>
        <end position="219"/>
    </location>
</feature>
<dbReference type="KEGG" id="pco:PHACADRAFT_28691"/>
<name>K5VVT7_PHACS</name>
<sequence length="219" mass="23718">MCAFAAAAAGCAPSARAKAAQAYLLSSRVPRVGITCRLSEHVEPGVPEQPSQGPPVLDAEGRERDAQASSHPVHSRENAPAPRHVLRDPSASFWDCARAPLVGSTRDGLPQNLHNLRNLHLVDAGTLARQKIARASSIIASRGPKHFNQAARMRSRTLDGLRDPRARPARRRAKVAATRHAGLRGQRDYIRKKKAQPREVGEQRRKAGRITLGPTSSLG</sequence>
<organism evidence="2 3">
    <name type="scientific">Phanerochaete carnosa (strain HHB-10118-sp)</name>
    <name type="common">White-rot fungus</name>
    <name type="synonym">Peniophora carnosa</name>
    <dbReference type="NCBI Taxonomy" id="650164"/>
    <lineage>
        <taxon>Eukaryota</taxon>
        <taxon>Fungi</taxon>
        <taxon>Dikarya</taxon>
        <taxon>Basidiomycota</taxon>
        <taxon>Agaricomycotina</taxon>
        <taxon>Agaricomycetes</taxon>
        <taxon>Polyporales</taxon>
        <taxon>Phanerochaetaceae</taxon>
        <taxon>Phanerochaete</taxon>
    </lineage>
</organism>
<protein>
    <submittedName>
        <fullName evidence="2">Uncharacterized protein</fullName>
    </submittedName>
</protein>
<evidence type="ECO:0000256" key="1">
    <source>
        <dbReference type="SAM" id="MobiDB-lite"/>
    </source>
</evidence>
<evidence type="ECO:0000313" key="2">
    <source>
        <dbReference type="EMBL" id="EKM55668.1"/>
    </source>
</evidence>
<dbReference type="GeneID" id="18919548"/>
<gene>
    <name evidence="2" type="ORF">PHACADRAFT_28691</name>
</gene>
<dbReference type="AlphaFoldDB" id="K5VVT7"/>
<dbReference type="EMBL" id="JH930472">
    <property type="protein sequence ID" value="EKM55668.1"/>
    <property type="molecule type" value="Genomic_DNA"/>
</dbReference>
<proteinExistence type="predicted"/>
<dbReference type="InParanoid" id="K5VVT7"/>
<feature type="compositionally biased region" description="Basic and acidic residues" evidence="1">
    <location>
        <begin position="196"/>
        <end position="205"/>
    </location>
</feature>
<keyword evidence="3" id="KW-1185">Reference proteome</keyword>
<accession>K5VVT7</accession>
<dbReference type="Proteomes" id="UP000008370">
    <property type="component" value="Unassembled WGS sequence"/>
</dbReference>
<evidence type="ECO:0000313" key="3">
    <source>
        <dbReference type="Proteomes" id="UP000008370"/>
    </source>
</evidence>